<gene>
    <name evidence="5" type="ORF">PC110_g15264</name>
</gene>
<dbReference type="CDD" id="cd11655">
    <property type="entry name" value="rap1_myb-like"/>
    <property type="match status" value="1"/>
</dbReference>
<organism evidence="5 6">
    <name type="scientific">Phytophthora cactorum</name>
    <dbReference type="NCBI Taxonomy" id="29920"/>
    <lineage>
        <taxon>Eukaryota</taxon>
        <taxon>Sar</taxon>
        <taxon>Stramenopiles</taxon>
        <taxon>Oomycota</taxon>
        <taxon>Peronosporomycetes</taxon>
        <taxon>Peronosporales</taxon>
        <taxon>Peronosporaceae</taxon>
        <taxon>Phytophthora</taxon>
    </lineage>
</organism>
<reference evidence="5 6" key="1">
    <citation type="submission" date="2018-01" db="EMBL/GenBank/DDBJ databases">
        <title>Draft genome of the strawberry crown rot pathogen Phytophthora cactorum.</title>
        <authorList>
            <person name="Armitage A.D."/>
            <person name="Lysoe E."/>
            <person name="Nellist C.F."/>
            <person name="Harrison R.J."/>
            <person name="Brurberg M.B."/>
        </authorList>
    </citation>
    <scope>NUCLEOTIDE SEQUENCE [LARGE SCALE GENOMIC DNA]</scope>
    <source>
        <strain evidence="5 6">10300</strain>
    </source>
</reference>
<name>A0A329RVN0_9STRA</name>
<protein>
    <recommendedName>
        <fullName evidence="4">BRCT domain-containing protein</fullName>
    </recommendedName>
</protein>
<dbReference type="EMBL" id="MJFZ01000494">
    <property type="protein sequence ID" value="RAW28359.1"/>
    <property type="molecule type" value="Genomic_DNA"/>
</dbReference>
<feature type="compositionally biased region" description="Basic and acidic residues" evidence="3">
    <location>
        <begin position="247"/>
        <end position="257"/>
    </location>
</feature>
<evidence type="ECO:0000256" key="2">
    <source>
        <dbReference type="ARBA" id="ARBA00023242"/>
    </source>
</evidence>
<dbReference type="GO" id="GO:0042162">
    <property type="term" value="F:telomeric DNA binding"/>
    <property type="evidence" value="ECO:0007669"/>
    <property type="project" value="TreeGrafter"/>
</dbReference>
<evidence type="ECO:0000256" key="3">
    <source>
        <dbReference type="SAM" id="MobiDB-lite"/>
    </source>
</evidence>
<dbReference type="GO" id="GO:0010833">
    <property type="term" value="P:telomere maintenance via telomere lengthening"/>
    <property type="evidence" value="ECO:0007669"/>
    <property type="project" value="TreeGrafter"/>
</dbReference>
<dbReference type="OrthoDB" id="435460at2759"/>
<dbReference type="AlphaFoldDB" id="A0A329RVN0"/>
<keyword evidence="2" id="KW-0539">Nucleus</keyword>
<accession>A0A329RVN0</accession>
<evidence type="ECO:0000259" key="4">
    <source>
        <dbReference type="PROSITE" id="PS50172"/>
    </source>
</evidence>
<evidence type="ECO:0000256" key="1">
    <source>
        <dbReference type="ARBA" id="ARBA00004123"/>
    </source>
</evidence>
<comment type="caution">
    <text evidence="5">The sequence shown here is derived from an EMBL/GenBank/DDBJ whole genome shotgun (WGS) entry which is preliminary data.</text>
</comment>
<dbReference type="PROSITE" id="PS50172">
    <property type="entry name" value="BRCT"/>
    <property type="match status" value="1"/>
</dbReference>
<feature type="region of interest" description="Disordered" evidence="3">
    <location>
        <begin position="179"/>
        <end position="348"/>
    </location>
</feature>
<feature type="compositionally biased region" description="Polar residues" evidence="3">
    <location>
        <begin position="215"/>
        <end position="246"/>
    </location>
</feature>
<dbReference type="InterPro" id="IPR001357">
    <property type="entry name" value="BRCT_dom"/>
</dbReference>
<evidence type="ECO:0000313" key="5">
    <source>
        <dbReference type="EMBL" id="RAW28359.1"/>
    </source>
</evidence>
<dbReference type="PANTHER" id="PTHR16466">
    <property type="entry name" value="TELOMERE REPEAT-BINDING FACTOR 2-INTERACTING PROTEIN 1"/>
    <property type="match status" value="1"/>
</dbReference>
<dbReference type="Pfam" id="PF16589">
    <property type="entry name" value="BRCT_2"/>
    <property type="match status" value="1"/>
</dbReference>
<sequence>MTPLFEELRFYLAPKLSDADKTDLQQLIEQNGGVVSDTPTGATHLVNCEKLDVRHPERISTDFIKDSVAFRALQDPAQYSGKIFTTHQERRGRKKRGRIPYTLEDDARMLHFARSRDWKSMNSIPASVWRLAESDRVTIHPALSMHEHFRKQLQRKTLIEQRIIMAKAAAMIRARLLEQEADSEEEEEQEVQVVELPSRDRASPSSTGFRDAATPESTTPTQSRVSQRTPSSAGRQSAITPASTIESRLKEGEEEKFSSATRRKKTAPLRETPTQLTPATSTTPSTPASRSTPAPSASSMTPWTPGDLSSGQKRKRNTPSSGATVSQNSNASSQETGESDVESVGSKRDGGGEFGVYFRCAWAEIAQDLTKRRMLQRFFESTPAPAQHQGSSTDSVLGGASTVVFEEGDNSENSSEPLQTSAVQMEYATDEGMDDIICQLLVDTLSDMPSVAHALYYCSGDVEMARAFLKGASAPDMWSPGDDLLLANLVAEGNIDRSEVDAAVARGDFDSMQVPRDTNAILKRVQFLR</sequence>
<feature type="compositionally biased region" description="Polar residues" evidence="3">
    <location>
        <begin position="318"/>
        <end position="336"/>
    </location>
</feature>
<dbReference type="Gene3D" id="1.10.10.60">
    <property type="entry name" value="Homeodomain-like"/>
    <property type="match status" value="1"/>
</dbReference>
<dbReference type="PANTHER" id="PTHR16466:SF6">
    <property type="entry name" value="TELOMERIC REPEAT-BINDING FACTOR 2-INTERACTING PROTEIN 1"/>
    <property type="match status" value="1"/>
</dbReference>
<dbReference type="GO" id="GO:0031848">
    <property type="term" value="P:protection from non-homologous end joining at telomere"/>
    <property type="evidence" value="ECO:0007669"/>
    <property type="project" value="TreeGrafter"/>
</dbReference>
<comment type="subcellular location">
    <subcellularLocation>
        <location evidence="1">Nucleus</location>
    </subcellularLocation>
</comment>
<dbReference type="SUPFAM" id="SSF52113">
    <property type="entry name" value="BRCT domain"/>
    <property type="match status" value="1"/>
</dbReference>
<feature type="compositionally biased region" description="Low complexity" evidence="3">
    <location>
        <begin position="272"/>
        <end position="305"/>
    </location>
</feature>
<dbReference type="Proteomes" id="UP000251314">
    <property type="component" value="Unassembled WGS sequence"/>
</dbReference>
<feature type="domain" description="BRCT" evidence="4">
    <location>
        <begin position="1"/>
        <end position="81"/>
    </location>
</feature>
<dbReference type="CDD" id="cd00027">
    <property type="entry name" value="BRCT"/>
    <property type="match status" value="1"/>
</dbReference>
<dbReference type="VEuPathDB" id="FungiDB:PC110_g15264"/>
<keyword evidence="6" id="KW-1185">Reference proteome</keyword>
<dbReference type="InterPro" id="IPR036420">
    <property type="entry name" value="BRCT_dom_sf"/>
</dbReference>
<dbReference type="Gene3D" id="3.40.50.10190">
    <property type="entry name" value="BRCT domain"/>
    <property type="match status" value="1"/>
</dbReference>
<evidence type="ECO:0000313" key="6">
    <source>
        <dbReference type="Proteomes" id="UP000251314"/>
    </source>
</evidence>
<dbReference type="InterPro" id="IPR039595">
    <property type="entry name" value="TE2IP/Rap1"/>
</dbReference>
<dbReference type="GO" id="GO:0070187">
    <property type="term" value="C:shelterin complex"/>
    <property type="evidence" value="ECO:0007669"/>
    <property type="project" value="TreeGrafter"/>
</dbReference>
<proteinExistence type="predicted"/>
<feature type="compositionally biased region" description="Acidic residues" evidence="3">
    <location>
        <begin position="179"/>
        <end position="190"/>
    </location>
</feature>